<accession>A0A6M4H1Z7</accession>
<feature type="signal peptide" evidence="1">
    <location>
        <begin position="1"/>
        <end position="16"/>
    </location>
</feature>
<reference evidence="2 3" key="1">
    <citation type="submission" date="2020-04" db="EMBL/GenBank/DDBJ databases">
        <title>Usitatibacter rugosus gen. nov., sp. nov. and Usitatibacter palustris sp. nov., novel members of Usitatibacteraceae fam. nov. within the order Nitrosomonadales isolated from soil.</title>
        <authorList>
            <person name="Huber K.J."/>
            <person name="Neumann-Schaal M."/>
            <person name="Geppert A."/>
            <person name="Luckner M."/>
            <person name="Wanner G."/>
            <person name="Overmann J."/>
        </authorList>
    </citation>
    <scope>NUCLEOTIDE SEQUENCE [LARGE SCALE GENOMIC DNA]</scope>
    <source>
        <strain evidence="2 3">Swamp67</strain>
    </source>
</reference>
<organism evidence="2 3">
    <name type="scientific">Usitatibacter palustris</name>
    <dbReference type="NCBI Taxonomy" id="2732487"/>
    <lineage>
        <taxon>Bacteria</taxon>
        <taxon>Pseudomonadati</taxon>
        <taxon>Pseudomonadota</taxon>
        <taxon>Betaproteobacteria</taxon>
        <taxon>Nitrosomonadales</taxon>
        <taxon>Usitatibacteraceae</taxon>
        <taxon>Usitatibacter</taxon>
    </lineage>
</organism>
<evidence type="ECO:0000313" key="2">
    <source>
        <dbReference type="EMBL" id="QJR13551.1"/>
    </source>
</evidence>
<sequence>MRALLICLFLPSIAFGAEFKDLSEARKFLDDVMTNVVKDDIRGAFAKLKPYWAAMPEAEVEVLTAKIIDQRPLAASRFGKVLEARFVSQKTGADSVAYFVYIEKYEKHLLRWHFILYKPRDSWQINAVSFDDRIQGLVE</sequence>
<gene>
    <name evidence="2" type="ORF">DSM104440_00335</name>
</gene>
<feature type="chain" id="PRO_5026862739" evidence="1">
    <location>
        <begin position="17"/>
        <end position="139"/>
    </location>
</feature>
<dbReference type="AlphaFoldDB" id="A0A6M4H1Z7"/>
<evidence type="ECO:0000256" key="1">
    <source>
        <dbReference type="SAM" id="SignalP"/>
    </source>
</evidence>
<dbReference type="InParanoid" id="A0A6M4H1Z7"/>
<keyword evidence="1" id="KW-0732">Signal</keyword>
<dbReference type="Proteomes" id="UP000503096">
    <property type="component" value="Chromosome"/>
</dbReference>
<evidence type="ECO:0000313" key="3">
    <source>
        <dbReference type="Proteomes" id="UP000503096"/>
    </source>
</evidence>
<dbReference type="EMBL" id="CP053073">
    <property type="protein sequence ID" value="QJR13551.1"/>
    <property type="molecule type" value="Genomic_DNA"/>
</dbReference>
<dbReference type="KEGG" id="upl:DSM104440_00335"/>
<name>A0A6M4H1Z7_9PROT</name>
<proteinExistence type="predicted"/>
<keyword evidence="3" id="KW-1185">Reference proteome</keyword>
<protein>
    <submittedName>
        <fullName evidence="2">Uncharacterized protein</fullName>
    </submittedName>
</protein>
<dbReference type="RefSeq" id="WP_171160229.1">
    <property type="nucleotide sequence ID" value="NZ_CP053073.1"/>
</dbReference>